<keyword evidence="2" id="KW-0378">Hydrolase</keyword>
<evidence type="ECO:0000259" key="1">
    <source>
        <dbReference type="SMART" id="SM00986"/>
    </source>
</evidence>
<dbReference type="SMART" id="SM00986">
    <property type="entry name" value="UDG"/>
    <property type="match status" value="1"/>
</dbReference>
<dbReference type="AlphaFoldDB" id="A0A6N7S9Y0"/>
<sequence length="167" mass="18451">MSKPTAKTEKIVHPFAPIYDAHSRVLILGSMPSVASRQQAFYYAHPRNRFWPTMAALDGALLETVEQRTAFLHRRHFALWDVIASCTIAGSSDASIRDVQVNDFQPLLAATEIKTIVTTGKTAGRLYQKYAQAETGIEALILPSTSPANAAMSLDQLITAYRVLFEL</sequence>
<dbReference type="EMBL" id="WKPI01000032">
    <property type="protein sequence ID" value="MSC34319.1"/>
    <property type="molecule type" value="Genomic_DNA"/>
</dbReference>
<name>A0A6N7S9Y0_9FIRM</name>
<proteinExistence type="predicted"/>
<reference evidence="4 5" key="1">
    <citation type="journal article" date="2019" name="Nat. Med.">
        <title>A library of human gut bacterial isolates paired with longitudinal multiomics data enables mechanistic microbiome research.</title>
        <authorList>
            <person name="Poyet M."/>
            <person name="Groussin M."/>
            <person name="Gibbons S.M."/>
            <person name="Avila-Pacheco J."/>
            <person name="Jiang X."/>
            <person name="Kearney S.M."/>
            <person name="Perrotta A.R."/>
            <person name="Berdy B."/>
            <person name="Zhao S."/>
            <person name="Lieberman T.D."/>
            <person name="Swanson P.K."/>
            <person name="Smith M."/>
            <person name="Roesemann S."/>
            <person name="Alexander J.E."/>
            <person name="Rich S.A."/>
            <person name="Livny J."/>
            <person name="Vlamakis H."/>
            <person name="Clish C."/>
            <person name="Bullock K."/>
            <person name="Deik A."/>
            <person name="Scott J."/>
            <person name="Pierce K.A."/>
            <person name="Xavier R.J."/>
            <person name="Alm E.J."/>
        </authorList>
    </citation>
    <scope>NUCLEOTIDE SEQUENCE [LARGE SCALE GENOMIC DNA]</scope>
    <source>
        <strain evidence="2 4">BIOML-A4</strain>
        <strain evidence="3 5">BIOML-A5</strain>
    </source>
</reference>
<evidence type="ECO:0000313" key="4">
    <source>
        <dbReference type="Proteomes" id="UP000433575"/>
    </source>
</evidence>
<dbReference type="GO" id="GO:0033958">
    <property type="term" value="F:DNA-deoxyinosine glycosylase activity"/>
    <property type="evidence" value="ECO:0007669"/>
    <property type="project" value="UniProtKB-EC"/>
</dbReference>
<dbReference type="EMBL" id="WKPJ01000030">
    <property type="protein sequence ID" value="MSA90589.1"/>
    <property type="molecule type" value="Genomic_DNA"/>
</dbReference>
<organism evidence="2 4">
    <name type="scientific">Holdemania massiliensis</name>
    <dbReference type="NCBI Taxonomy" id="1468449"/>
    <lineage>
        <taxon>Bacteria</taxon>
        <taxon>Bacillati</taxon>
        <taxon>Bacillota</taxon>
        <taxon>Erysipelotrichia</taxon>
        <taxon>Erysipelotrichales</taxon>
        <taxon>Erysipelotrichaceae</taxon>
        <taxon>Holdemania</taxon>
    </lineage>
</organism>
<dbReference type="Proteomes" id="UP000433575">
    <property type="component" value="Unassembled WGS sequence"/>
</dbReference>
<gene>
    <name evidence="3" type="ORF">GKD88_14420</name>
    <name evidence="2" type="ORF">GKE08_14750</name>
</gene>
<evidence type="ECO:0000313" key="3">
    <source>
        <dbReference type="EMBL" id="MSC34319.1"/>
    </source>
</evidence>
<evidence type="ECO:0000313" key="5">
    <source>
        <dbReference type="Proteomes" id="UP000480929"/>
    </source>
</evidence>
<feature type="domain" description="Uracil-DNA glycosylase-like" evidence="1">
    <location>
        <begin position="16"/>
        <end position="165"/>
    </location>
</feature>
<keyword evidence="2" id="KW-0326">Glycosidase</keyword>
<dbReference type="RefSeq" id="WP_154239914.1">
    <property type="nucleotide sequence ID" value="NZ_CALJPI010000220.1"/>
</dbReference>
<accession>A0A6N7S9Y0</accession>
<evidence type="ECO:0000313" key="2">
    <source>
        <dbReference type="EMBL" id="MSA90589.1"/>
    </source>
</evidence>
<dbReference type="Proteomes" id="UP000480929">
    <property type="component" value="Unassembled WGS sequence"/>
</dbReference>
<dbReference type="InterPro" id="IPR005122">
    <property type="entry name" value="Uracil-DNA_glycosylase-like"/>
</dbReference>
<dbReference type="CDD" id="cd10032">
    <property type="entry name" value="UDG-F6_HDG"/>
    <property type="match status" value="1"/>
</dbReference>
<protein>
    <submittedName>
        <fullName evidence="2">DNA-deoxyinosine glycosylase</fullName>
        <ecNumber evidence="2">3.2.2.15</ecNumber>
    </submittedName>
</protein>
<dbReference type="SMART" id="SM00987">
    <property type="entry name" value="UreE_C"/>
    <property type="match status" value="1"/>
</dbReference>
<dbReference type="EC" id="3.2.2.15" evidence="2"/>
<dbReference type="InterPro" id="IPR026353">
    <property type="entry name" value="Hypoxan-DNA_Glyclase"/>
</dbReference>
<dbReference type="Pfam" id="PF03167">
    <property type="entry name" value="UDG"/>
    <property type="match status" value="1"/>
</dbReference>
<dbReference type="OrthoDB" id="9799921at2"/>
<dbReference type="Gene3D" id="3.40.470.10">
    <property type="entry name" value="Uracil-DNA glycosylase-like domain"/>
    <property type="match status" value="1"/>
</dbReference>
<dbReference type="NCBIfam" id="TIGR04274">
    <property type="entry name" value="hypoxanDNAglyco"/>
    <property type="match status" value="1"/>
</dbReference>
<comment type="caution">
    <text evidence="2">The sequence shown here is derived from an EMBL/GenBank/DDBJ whole genome shotgun (WGS) entry which is preliminary data.</text>
</comment>
<dbReference type="InterPro" id="IPR036895">
    <property type="entry name" value="Uracil-DNA_glycosylase-like_sf"/>
</dbReference>
<dbReference type="SUPFAM" id="SSF52141">
    <property type="entry name" value="Uracil-DNA glycosylase-like"/>
    <property type="match status" value="1"/>
</dbReference>
<keyword evidence="5" id="KW-1185">Reference proteome</keyword>